<protein>
    <recommendedName>
        <fullName evidence="4">Coiled-coil domain-containing protein 40</fullName>
    </recommendedName>
</protein>
<sequence length="705" mass="81563">MTQDMLVERLRTALERERATLTALHTSIQEERELTQASQARARIQHDELMQLECESVGVKRAWETNVVTLQRRSQEHTYAHQHLQELLAQQAGLRAQVYNTLKAVKEEQLQHEQYSVRLLSLELDVSKQRERLASAREETQQLVERQEELSAVVEQLEARLKGKQKEMAEEVRVLSRLYGRVQTATERYRRLEDLALDKVSEHTTASRAAHNLRKRVVDTRAKCRKLEDELVEWEQSATKAALLASDARAAVSSHTATKVSINTLVDQLNADIARYEGDLRKGQEKISTNQCCIDRLNKELAKVLDLAGGSEAPPAEREERRLRLLLAEREKERKTLEEEALTVQHHLLETRDAREALTNNTTRLQQELNVLRGRQTRLEGEVEHQRGAFREAQLRQERLHRAVTTLDTRLHFENQAREEASREAHAAETRLLANLQELEEEVAKKEGEVERLREKREEVEGQVLEATQERAQLEKHLVELRDARDSLRKETGVEGDLHAMKTEITRMQARWRTLEATQKELSGQLEQSVNVEGALKTRTLATVEKLRRDPNSAKATRLMHEDILKRKIAKARKKLQEVQVGTEAAREEQARLEEEGQHKERIYGHKVRLLQHAATHLEERLVKKQEEQLRLQEWRARLRHLTALRDGRYKTLAAAGEEAQQALRSRLVMRAQAYTGVVTQLEASYPQMEVKLRNIKGLLQNFLE</sequence>
<keyword evidence="1" id="KW-0175">Coiled coil</keyword>
<name>A0AAW0X6G2_CHEQU</name>
<dbReference type="AlphaFoldDB" id="A0AAW0X6G2"/>
<dbReference type="PANTHER" id="PTHR16275:SF8">
    <property type="entry name" value="COILED-COIL DOMAIN-CONTAINING PROTEIN 40"/>
    <property type="match status" value="1"/>
</dbReference>
<evidence type="ECO:0000256" key="1">
    <source>
        <dbReference type="SAM" id="Coils"/>
    </source>
</evidence>
<accession>A0AAW0X6G2</accession>
<feature type="coiled-coil region" evidence="1">
    <location>
        <begin position="411"/>
        <end position="491"/>
    </location>
</feature>
<dbReference type="PANTHER" id="PTHR16275">
    <property type="entry name" value="COILED-COIL DOMAIN-CONTAINING PROTEIN 40"/>
    <property type="match status" value="1"/>
</dbReference>
<proteinExistence type="predicted"/>
<evidence type="ECO:0008006" key="4">
    <source>
        <dbReference type="Google" id="ProtNLM"/>
    </source>
</evidence>
<organism evidence="2 3">
    <name type="scientific">Cherax quadricarinatus</name>
    <name type="common">Australian red claw crayfish</name>
    <dbReference type="NCBI Taxonomy" id="27406"/>
    <lineage>
        <taxon>Eukaryota</taxon>
        <taxon>Metazoa</taxon>
        <taxon>Ecdysozoa</taxon>
        <taxon>Arthropoda</taxon>
        <taxon>Crustacea</taxon>
        <taxon>Multicrustacea</taxon>
        <taxon>Malacostraca</taxon>
        <taxon>Eumalacostraca</taxon>
        <taxon>Eucarida</taxon>
        <taxon>Decapoda</taxon>
        <taxon>Pleocyemata</taxon>
        <taxon>Astacidea</taxon>
        <taxon>Parastacoidea</taxon>
        <taxon>Parastacidae</taxon>
        <taxon>Cherax</taxon>
    </lineage>
</organism>
<gene>
    <name evidence="2" type="ORF">OTU49_006407</name>
</gene>
<feature type="coiled-coil region" evidence="1">
    <location>
        <begin position="119"/>
        <end position="237"/>
    </location>
</feature>
<dbReference type="GO" id="GO:0035082">
    <property type="term" value="P:axoneme assembly"/>
    <property type="evidence" value="ECO:0007669"/>
    <property type="project" value="InterPro"/>
</dbReference>
<dbReference type="GO" id="GO:0005737">
    <property type="term" value="C:cytoplasm"/>
    <property type="evidence" value="ECO:0007669"/>
    <property type="project" value="TreeGrafter"/>
</dbReference>
<feature type="coiled-coil region" evidence="1">
    <location>
        <begin position="569"/>
        <end position="645"/>
    </location>
</feature>
<dbReference type="EMBL" id="JARKIK010000053">
    <property type="protein sequence ID" value="KAK8733649.1"/>
    <property type="molecule type" value="Genomic_DNA"/>
</dbReference>
<reference evidence="2 3" key="1">
    <citation type="journal article" date="2024" name="BMC Genomics">
        <title>Genome assembly of redclaw crayfish (Cherax quadricarinatus) provides insights into its immune adaptation and hypoxia tolerance.</title>
        <authorList>
            <person name="Liu Z."/>
            <person name="Zheng J."/>
            <person name="Li H."/>
            <person name="Fang K."/>
            <person name="Wang S."/>
            <person name="He J."/>
            <person name="Zhou D."/>
            <person name="Weng S."/>
            <person name="Chi M."/>
            <person name="Gu Z."/>
            <person name="He J."/>
            <person name="Li F."/>
            <person name="Wang M."/>
        </authorList>
    </citation>
    <scope>NUCLEOTIDE SEQUENCE [LARGE SCALE GENOMIC DNA]</scope>
    <source>
        <strain evidence="2">ZL_2023a</strain>
    </source>
</reference>
<comment type="caution">
    <text evidence="2">The sequence shown here is derived from an EMBL/GenBank/DDBJ whole genome shotgun (WGS) entry which is preliminary data.</text>
</comment>
<keyword evidence="3" id="KW-1185">Reference proteome</keyword>
<dbReference type="Proteomes" id="UP001445076">
    <property type="component" value="Unassembled WGS sequence"/>
</dbReference>
<dbReference type="InterPro" id="IPR037386">
    <property type="entry name" value="CCDC40"/>
</dbReference>
<feature type="coiled-coil region" evidence="1">
    <location>
        <begin position="316"/>
        <end position="375"/>
    </location>
</feature>
<evidence type="ECO:0000313" key="2">
    <source>
        <dbReference type="EMBL" id="KAK8733649.1"/>
    </source>
</evidence>
<evidence type="ECO:0000313" key="3">
    <source>
        <dbReference type="Proteomes" id="UP001445076"/>
    </source>
</evidence>